<comment type="caution">
    <text evidence="2">The sequence shown here is derived from an EMBL/GenBank/DDBJ whole genome shotgun (WGS) entry which is preliminary data.</text>
</comment>
<keyword evidence="3" id="KW-1185">Reference proteome</keyword>
<evidence type="ECO:0000313" key="2">
    <source>
        <dbReference type="EMBL" id="KAF7506203.1"/>
    </source>
</evidence>
<dbReference type="AlphaFoldDB" id="A0A8H7E2Y6"/>
<reference evidence="2" key="1">
    <citation type="submission" date="2020-02" db="EMBL/GenBank/DDBJ databases">
        <authorList>
            <person name="Palmer J.M."/>
        </authorList>
    </citation>
    <scope>NUCLEOTIDE SEQUENCE</scope>
    <source>
        <strain evidence="2">EPUS1.4</strain>
        <tissue evidence="2">Thallus</tissue>
    </source>
</reference>
<proteinExistence type="predicted"/>
<gene>
    <name evidence="2" type="ORF">GJ744_012183</name>
</gene>
<feature type="region of interest" description="Disordered" evidence="1">
    <location>
        <begin position="98"/>
        <end position="121"/>
    </location>
</feature>
<dbReference type="EMBL" id="JAACFV010000092">
    <property type="protein sequence ID" value="KAF7506203.1"/>
    <property type="molecule type" value="Genomic_DNA"/>
</dbReference>
<organism evidence="2 3">
    <name type="scientific">Endocarpon pusillum</name>
    <dbReference type="NCBI Taxonomy" id="364733"/>
    <lineage>
        <taxon>Eukaryota</taxon>
        <taxon>Fungi</taxon>
        <taxon>Dikarya</taxon>
        <taxon>Ascomycota</taxon>
        <taxon>Pezizomycotina</taxon>
        <taxon>Eurotiomycetes</taxon>
        <taxon>Chaetothyriomycetidae</taxon>
        <taxon>Verrucariales</taxon>
        <taxon>Verrucariaceae</taxon>
        <taxon>Endocarpon</taxon>
    </lineage>
</organism>
<protein>
    <submittedName>
        <fullName evidence="2">Uncharacterized protein</fullName>
    </submittedName>
</protein>
<evidence type="ECO:0000256" key="1">
    <source>
        <dbReference type="SAM" id="MobiDB-lite"/>
    </source>
</evidence>
<accession>A0A8H7E2Y6</accession>
<evidence type="ECO:0000313" key="3">
    <source>
        <dbReference type="Proteomes" id="UP000606974"/>
    </source>
</evidence>
<name>A0A8H7E2Y6_9EURO</name>
<sequence length="121" mass="13142">MTLHEKDQPIAYNGDTCHNTCHTPDAAFRQGRKGRIPCEHVDAVKDAADPCDVNGAVCCLRTFKETALEETIVIQLGKGLFGRVERLVPPEELDARCTEDEREGCDLKEGDGKATGKAADG</sequence>
<dbReference type="Proteomes" id="UP000606974">
    <property type="component" value="Unassembled WGS sequence"/>
</dbReference>